<evidence type="ECO:0000313" key="3">
    <source>
        <dbReference type="Proteomes" id="UP000603352"/>
    </source>
</evidence>
<proteinExistence type="predicted"/>
<gene>
    <name evidence="2" type="ORF">GCM10011505_10460</name>
</gene>
<comment type="caution">
    <text evidence="2">The sequence shown here is derived from an EMBL/GenBank/DDBJ whole genome shotgun (WGS) entry which is preliminary data.</text>
</comment>
<keyword evidence="3" id="KW-1185">Reference proteome</keyword>
<sequence>MRASERGMGWLSSEMSGAARSTGRAGSEAGLQRQHGVARRAVIIEQPGAADPVVIGLVEDVVDRQGQVIAGREAPAGLKIGDDITVPSSIFSAPAML</sequence>
<reference evidence="3" key="1">
    <citation type="journal article" date="2019" name="Int. J. Syst. Evol. Microbiol.">
        <title>The Global Catalogue of Microorganisms (GCM) 10K type strain sequencing project: providing services to taxonomists for standard genome sequencing and annotation.</title>
        <authorList>
            <consortium name="The Broad Institute Genomics Platform"/>
            <consortium name="The Broad Institute Genome Sequencing Center for Infectious Disease"/>
            <person name="Wu L."/>
            <person name="Ma J."/>
        </authorList>
    </citation>
    <scope>NUCLEOTIDE SEQUENCE [LARGE SCALE GENOMIC DNA]</scope>
    <source>
        <strain evidence="3">CGMCC 1.10188</strain>
    </source>
</reference>
<feature type="region of interest" description="Disordered" evidence="1">
    <location>
        <begin position="1"/>
        <end position="31"/>
    </location>
</feature>
<accession>A0ABQ1IAV1</accession>
<name>A0ABQ1IAV1_9PROT</name>
<dbReference type="EMBL" id="BMDZ01000007">
    <property type="protein sequence ID" value="GGB30978.1"/>
    <property type="molecule type" value="Genomic_DNA"/>
</dbReference>
<evidence type="ECO:0000313" key="2">
    <source>
        <dbReference type="EMBL" id="GGB30978.1"/>
    </source>
</evidence>
<evidence type="ECO:0000256" key="1">
    <source>
        <dbReference type="SAM" id="MobiDB-lite"/>
    </source>
</evidence>
<dbReference type="Proteomes" id="UP000603352">
    <property type="component" value="Unassembled WGS sequence"/>
</dbReference>
<protein>
    <submittedName>
        <fullName evidence="2">Uncharacterized protein</fullName>
    </submittedName>
</protein>
<organism evidence="2 3">
    <name type="scientific">Tistrella bauzanensis</name>
    <dbReference type="NCBI Taxonomy" id="657419"/>
    <lineage>
        <taxon>Bacteria</taxon>
        <taxon>Pseudomonadati</taxon>
        <taxon>Pseudomonadota</taxon>
        <taxon>Alphaproteobacteria</taxon>
        <taxon>Geminicoccales</taxon>
        <taxon>Geminicoccaceae</taxon>
        <taxon>Tistrella</taxon>
    </lineage>
</organism>